<evidence type="ECO:0000256" key="2">
    <source>
        <dbReference type="RuleBase" id="RU003707"/>
    </source>
</evidence>
<evidence type="ECO:0000313" key="4">
    <source>
        <dbReference type="EMBL" id="KXJ87431.1"/>
    </source>
</evidence>
<dbReference type="AlphaFoldDB" id="A0A136IR61"/>
<dbReference type="GO" id="GO:0006635">
    <property type="term" value="P:fatty acid beta-oxidation"/>
    <property type="evidence" value="ECO:0007669"/>
    <property type="project" value="TreeGrafter"/>
</dbReference>
<dbReference type="InterPro" id="IPR001753">
    <property type="entry name" value="Enoyl-CoA_hydra/iso"/>
</dbReference>
<dbReference type="OrthoDB" id="2139957at2759"/>
<name>A0A136IR61_9PEZI</name>
<dbReference type="Proteomes" id="UP000070501">
    <property type="component" value="Unassembled WGS sequence"/>
</dbReference>
<organism evidence="4 5">
    <name type="scientific">Microdochium bolleyi</name>
    <dbReference type="NCBI Taxonomy" id="196109"/>
    <lineage>
        <taxon>Eukaryota</taxon>
        <taxon>Fungi</taxon>
        <taxon>Dikarya</taxon>
        <taxon>Ascomycota</taxon>
        <taxon>Pezizomycotina</taxon>
        <taxon>Sordariomycetes</taxon>
        <taxon>Xylariomycetidae</taxon>
        <taxon>Xylariales</taxon>
        <taxon>Microdochiaceae</taxon>
        <taxon>Microdochium</taxon>
    </lineage>
</organism>
<dbReference type="PANTHER" id="PTHR11941">
    <property type="entry name" value="ENOYL-COA HYDRATASE-RELATED"/>
    <property type="match status" value="1"/>
</dbReference>
<dbReference type="EMBL" id="KQ964262">
    <property type="protein sequence ID" value="KXJ87431.1"/>
    <property type="molecule type" value="Genomic_DNA"/>
</dbReference>
<dbReference type="STRING" id="196109.A0A136IR61"/>
<dbReference type="InParanoid" id="A0A136IR61"/>
<keyword evidence="5" id="KW-1185">Reference proteome</keyword>
<sequence>MSSPPSAPAAFKLPPPQLTCYTLSTPAPYTLLVTINREKAMNSMTIGGHWEGDLLWTWFDAEPTLRVAIITGKGPKAFCAGQDLLEQHRKRAGGGEEEGKKEKGPTVEDNRPSMPVGGFAGLSKRLGKKPVIAAVNGYAMGGGFEIALNCDLVIASPTATFALPEAQRGLWAAAGGLPRVVRIFGMQLAGEIALTGRILSAREVEQHGFARVSKSPESLIPEALELAGKIASMSPDAVIVTRAGLRQAWETASVERATQLIDEWYARALLTGENFRIGIRAFAEKGKPEWVPSKM</sequence>
<feature type="region of interest" description="Disordered" evidence="3">
    <location>
        <begin position="89"/>
        <end position="114"/>
    </location>
</feature>
<dbReference type="CDD" id="cd06558">
    <property type="entry name" value="crotonase-like"/>
    <property type="match status" value="1"/>
</dbReference>
<protein>
    <submittedName>
        <fullName evidence="4">Enoyl-CoA hydratase</fullName>
    </submittedName>
</protein>
<dbReference type="Pfam" id="PF00378">
    <property type="entry name" value="ECH_1"/>
    <property type="match status" value="1"/>
</dbReference>
<dbReference type="GO" id="GO:0003824">
    <property type="term" value="F:catalytic activity"/>
    <property type="evidence" value="ECO:0007669"/>
    <property type="project" value="InterPro"/>
</dbReference>
<gene>
    <name evidence="4" type="ORF">Micbo1qcDRAFT_124513</name>
</gene>
<proteinExistence type="inferred from homology"/>
<dbReference type="SUPFAM" id="SSF52096">
    <property type="entry name" value="ClpP/crotonase"/>
    <property type="match status" value="1"/>
</dbReference>
<dbReference type="PANTHER" id="PTHR11941:SF68">
    <property type="entry name" value="CARNITINYL-COA DEHYDRATASE"/>
    <property type="match status" value="1"/>
</dbReference>
<evidence type="ECO:0000256" key="3">
    <source>
        <dbReference type="SAM" id="MobiDB-lite"/>
    </source>
</evidence>
<comment type="similarity">
    <text evidence="1 2">Belongs to the enoyl-CoA hydratase/isomerase family.</text>
</comment>
<dbReference type="PROSITE" id="PS00166">
    <property type="entry name" value="ENOYL_COA_HYDRATASE"/>
    <property type="match status" value="1"/>
</dbReference>
<evidence type="ECO:0000256" key="1">
    <source>
        <dbReference type="ARBA" id="ARBA00005254"/>
    </source>
</evidence>
<evidence type="ECO:0000313" key="5">
    <source>
        <dbReference type="Proteomes" id="UP000070501"/>
    </source>
</evidence>
<dbReference type="GO" id="GO:0005739">
    <property type="term" value="C:mitochondrion"/>
    <property type="evidence" value="ECO:0007669"/>
    <property type="project" value="TreeGrafter"/>
</dbReference>
<dbReference type="InterPro" id="IPR029045">
    <property type="entry name" value="ClpP/crotonase-like_dom_sf"/>
</dbReference>
<dbReference type="InterPro" id="IPR018376">
    <property type="entry name" value="Enoyl-CoA_hyd/isom_CS"/>
</dbReference>
<dbReference type="Gene3D" id="3.90.226.10">
    <property type="entry name" value="2-enoyl-CoA Hydratase, Chain A, domain 1"/>
    <property type="match status" value="1"/>
</dbReference>
<feature type="compositionally biased region" description="Basic and acidic residues" evidence="3">
    <location>
        <begin position="93"/>
        <end position="111"/>
    </location>
</feature>
<accession>A0A136IR61</accession>
<reference evidence="5" key="1">
    <citation type="submission" date="2016-02" db="EMBL/GenBank/DDBJ databases">
        <title>Draft genome sequence of Microdochium bolleyi, a fungal endophyte of beachgrass.</title>
        <authorList>
            <consortium name="DOE Joint Genome Institute"/>
            <person name="David A.S."/>
            <person name="May G."/>
            <person name="Haridas S."/>
            <person name="Lim J."/>
            <person name="Wang M."/>
            <person name="Labutti K."/>
            <person name="Lipzen A."/>
            <person name="Barry K."/>
            <person name="Grigoriev I.V."/>
        </authorList>
    </citation>
    <scope>NUCLEOTIDE SEQUENCE [LARGE SCALE GENOMIC DNA]</scope>
    <source>
        <strain evidence="5">J235TASD1</strain>
    </source>
</reference>